<dbReference type="InterPro" id="IPR002634">
    <property type="entry name" value="BolA"/>
</dbReference>
<sequence length="61" mass="6983">VTDVSGGCGQSFQVLIVSDIFKGLITIKRHRLINDYLKEEIKDLHAFSQKTLTRDEYENAK</sequence>
<dbReference type="FunCoup" id="I4YG73">
    <property type="interactions" value="293"/>
</dbReference>
<dbReference type="Pfam" id="PF01722">
    <property type="entry name" value="BolA"/>
    <property type="match status" value="1"/>
</dbReference>
<name>I4YG73_WALMC</name>
<feature type="non-terminal residue" evidence="3">
    <location>
        <position position="1"/>
    </location>
</feature>
<dbReference type="KEGG" id="wse:WALSEDRAFT_15789"/>
<dbReference type="PANTHER" id="PTHR46188">
    <property type="entry name" value="BOLA-LIKE PROTEIN 3"/>
    <property type="match status" value="1"/>
</dbReference>
<protein>
    <submittedName>
        <fullName evidence="3">Bola-like protein</fullName>
    </submittedName>
</protein>
<dbReference type="SUPFAM" id="SSF82657">
    <property type="entry name" value="BolA-like"/>
    <property type="match status" value="1"/>
</dbReference>
<dbReference type="Proteomes" id="UP000005242">
    <property type="component" value="Unassembled WGS sequence"/>
</dbReference>
<dbReference type="HOGENOM" id="CLU_109462_4_0_1"/>
<organism evidence="3 4">
    <name type="scientific">Wallemia mellicola (strain ATCC MYA-4683 / CBS 633.66)</name>
    <name type="common">Wallemia sebi (CBS 633.66)</name>
    <dbReference type="NCBI Taxonomy" id="671144"/>
    <lineage>
        <taxon>Eukaryota</taxon>
        <taxon>Fungi</taxon>
        <taxon>Dikarya</taxon>
        <taxon>Basidiomycota</taxon>
        <taxon>Wallemiomycotina</taxon>
        <taxon>Wallemiomycetes</taxon>
        <taxon>Wallemiales</taxon>
        <taxon>Wallemiaceae</taxon>
        <taxon>Wallemia</taxon>
    </lineage>
</organism>
<dbReference type="STRING" id="671144.I4YG73"/>
<dbReference type="Gene3D" id="3.30.300.90">
    <property type="entry name" value="BolA-like"/>
    <property type="match status" value="1"/>
</dbReference>
<evidence type="ECO:0000313" key="3">
    <source>
        <dbReference type="EMBL" id="EIM22965.1"/>
    </source>
</evidence>
<dbReference type="OMA" id="VHAFSQK"/>
<evidence type="ECO:0000313" key="4">
    <source>
        <dbReference type="Proteomes" id="UP000005242"/>
    </source>
</evidence>
<comment type="similarity">
    <text evidence="1 2">Belongs to the BolA/IbaG family.</text>
</comment>
<keyword evidence="4" id="KW-1185">Reference proteome</keyword>
<dbReference type="InterPro" id="IPR052275">
    <property type="entry name" value="Mt_Fe-S_assembly_factor"/>
</dbReference>
<accession>I4YG73</accession>
<dbReference type="InParanoid" id="I4YG73"/>
<dbReference type="eggNOG" id="KOG3348">
    <property type="taxonomic scope" value="Eukaryota"/>
</dbReference>
<proteinExistence type="inferred from homology"/>
<dbReference type="PIRSF" id="PIRSF003113">
    <property type="entry name" value="BolA"/>
    <property type="match status" value="1"/>
</dbReference>
<reference evidence="3 4" key="1">
    <citation type="journal article" date="2012" name="Fungal Genet. Biol.">
        <title>The genome of the xerotolerant mold Wallemia sebi reveals adaptations to osmotic stress and suggests cryptic sexual reproduction.</title>
        <authorList>
            <person name="Padamsee M."/>
            <person name="Kumar T.K.A."/>
            <person name="Riley R."/>
            <person name="Binder M."/>
            <person name="Boyd A."/>
            <person name="Calvo A.M."/>
            <person name="Furukawa K."/>
            <person name="Hesse C."/>
            <person name="Hohmann S."/>
            <person name="James T.Y."/>
            <person name="LaButti K."/>
            <person name="Lapidus A."/>
            <person name="Lindquist E."/>
            <person name="Lucas S."/>
            <person name="Miller K."/>
            <person name="Shantappa S."/>
            <person name="Grigoriev I.V."/>
            <person name="Hibbett D.S."/>
            <person name="McLaughlin D.J."/>
            <person name="Spatafora J.W."/>
            <person name="Aime M.C."/>
        </authorList>
    </citation>
    <scope>NUCLEOTIDE SEQUENCE [LARGE SCALE GENOMIC DNA]</scope>
    <source>
        <strain evidence="4">ATCC MYA-4683 / CBS 633.66</strain>
    </source>
</reference>
<dbReference type="InterPro" id="IPR036065">
    <property type="entry name" value="BolA-like_sf"/>
</dbReference>
<evidence type="ECO:0000256" key="2">
    <source>
        <dbReference type="RuleBase" id="RU003860"/>
    </source>
</evidence>
<evidence type="ECO:0000256" key="1">
    <source>
        <dbReference type="ARBA" id="ARBA00005578"/>
    </source>
</evidence>
<dbReference type="RefSeq" id="XP_006956843.1">
    <property type="nucleotide sequence ID" value="XM_006956781.1"/>
</dbReference>
<dbReference type="GO" id="GO:0005759">
    <property type="term" value="C:mitochondrial matrix"/>
    <property type="evidence" value="ECO:0007669"/>
    <property type="project" value="TreeGrafter"/>
</dbReference>
<dbReference type="PANTHER" id="PTHR46188:SF1">
    <property type="entry name" value="BOLA-LIKE PROTEIN 3"/>
    <property type="match status" value="1"/>
</dbReference>
<dbReference type="AlphaFoldDB" id="I4YG73"/>
<gene>
    <name evidence="3" type="ORF">WALSEDRAFT_15789</name>
</gene>
<dbReference type="GeneID" id="18470675"/>
<dbReference type="EMBL" id="JH668226">
    <property type="protein sequence ID" value="EIM22965.1"/>
    <property type="molecule type" value="Genomic_DNA"/>
</dbReference>